<dbReference type="Proteomes" id="UP000827284">
    <property type="component" value="Unassembled WGS sequence"/>
</dbReference>
<dbReference type="PANTHER" id="PTHR15263:SF1">
    <property type="entry name" value="NF-KAPPA-B INHIBITOR-LIKE PROTEIN 1"/>
    <property type="match status" value="1"/>
</dbReference>
<protein>
    <submittedName>
        <fullName evidence="7">Uncharacterized protein</fullName>
    </submittedName>
</protein>
<gene>
    <name evidence="7" type="ORF">EMPS_07554</name>
</gene>
<feature type="region of interest" description="Disordered" evidence="6">
    <location>
        <begin position="1"/>
        <end position="107"/>
    </location>
</feature>
<keyword evidence="5" id="KW-0539">Nucleus</keyword>
<comment type="caution">
    <text evidence="7">The sequence shown here is derived from an EMBL/GenBank/DDBJ whole genome shotgun (WGS) entry which is preliminary data.</text>
</comment>
<dbReference type="OrthoDB" id="412109at2759"/>
<keyword evidence="2" id="KW-0597">Phosphoprotein</keyword>
<feature type="compositionally biased region" description="Basic residues" evidence="6">
    <location>
        <begin position="80"/>
        <end position="92"/>
    </location>
</feature>
<sequence length="397" mass="46767">MERTSATRLRFKATSTSSSKRKERRRSRSPTSTHQRSISPPRSRRRRSRSRTRSRSRSPRRKKSRKDRSSSPASPSSSSRRLKRSERYHVKQWRSPPKTFAPNFDDIDYEQELANARARDAQEEREAQEAWTNHLFDELANDDPFDYHSGRFEGQSQPRHQSSRSRVDVHSMDDERYADYMRKGMGRTQTQKADQEWEEWVQEQERLKHLKEKEESRCKEDAKREKRRAKKLAEEAEKKMMAQEEESPANTLRKKALVEKTKEEYERKWRLLLLLDESDIKDNNTESVTKTFLSWDSIPWPPLQSTLEEPPGTLPLSGSGLSLFDFLFFGTSADQADVRKQLLRREQLKFHPDKFRQRFGARLPRAEDGPDAAGEKDRILEMVDRVARALNEVSELL</sequence>
<feature type="compositionally biased region" description="Basic and acidic residues" evidence="6">
    <location>
        <begin position="231"/>
        <end position="242"/>
    </location>
</feature>
<name>A0A9P3HEN5_9FUNG</name>
<dbReference type="InterPro" id="IPR038753">
    <property type="entry name" value="NFKBIL1"/>
</dbReference>
<proteinExistence type="predicted"/>
<evidence type="ECO:0000256" key="2">
    <source>
        <dbReference type="ARBA" id="ARBA00022553"/>
    </source>
</evidence>
<feature type="region of interest" description="Disordered" evidence="6">
    <location>
        <begin position="212"/>
        <end position="251"/>
    </location>
</feature>
<feature type="compositionally biased region" description="Basic residues" evidence="6">
    <location>
        <begin position="19"/>
        <end position="28"/>
    </location>
</feature>
<keyword evidence="8" id="KW-1185">Reference proteome</keyword>
<dbReference type="PANTHER" id="PTHR15263">
    <property type="entry name" value="I-KAPPA-B-LIKE PROTEIN IKBL"/>
    <property type="match status" value="1"/>
</dbReference>
<reference evidence="7" key="2">
    <citation type="journal article" date="2022" name="Microbiol. Resour. Announc.">
        <title>Whole-Genome Sequence of Entomortierella parvispora E1425, a Mucoromycotan Fungus Associated with Burkholderiaceae-Related Endosymbiotic Bacteria.</title>
        <authorList>
            <person name="Herlambang A."/>
            <person name="Guo Y."/>
            <person name="Takashima Y."/>
            <person name="Narisawa K."/>
            <person name="Ohta H."/>
            <person name="Nishizawa T."/>
        </authorList>
    </citation>
    <scope>NUCLEOTIDE SEQUENCE</scope>
    <source>
        <strain evidence="7">E1425</strain>
    </source>
</reference>
<dbReference type="AlphaFoldDB" id="A0A9P3HEN5"/>
<evidence type="ECO:0000256" key="5">
    <source>
        <dbReference type="ARBA" id="ARBA00023242"/>
    </source>
</evidence>
<evidence type="ECO:0000256" key="4">
    <source>
        <dbReference type="ARBA" id="ARBA00023043"/>
    </source>
</evidence>
<evidence type="ECO:0000256" key="3">
    <source>
        <dbReference type="ARBA" id="ARBA00022737"/>
    </source>
</evidence>
<reference evidence="7" key="1">
    <citation type="submission" date="2021-11" db="EMBL/GenBank/DDBJ databases">
        <authorList>
            <person name="Herlambang A."/>
            <person name="Guo Y."/>
            <person name="Takashima Y."/>
            <person name="Nishizawa T."/>
        </authorList>
    </citation>
    <scope>NUCLEOTIDE SEQUENCE</scope>
    <source>
        <strain evidence="7">E1425</strain>
    </source>
</reference>
<dbReference type="EMBL" id="BQFW01000010">
    <property type="protein sequence ID" value="GJJ75196.1"/>
    <property type="molecule type" value="Genomic_DNA"/>
</dbReference>
<keyword evidence="4" id="KW-0040">ANK repeat</keyword>
<evidence type="ECO:0000313" key="7">
    <source>
        <dbReference type="EMBL" id="GJJ75196.1"/>
    </source>
</evidence>
<evidence type="ECO:0000313" key="8">
    <source>
        <dbReference type="Proteomes" id="UP000827284"/>
    </source>
</evidence>
<evidence type="ECO:0000256" key="1">
    <source>
        <dbReference type="ARBA" id="ARBA00004123"/>
    </source>
</evidence>
<organism evidence="7 8">
    <name type="scientific">Entomortierella parvispora</name>
    <dbReference type="NCBI Taxonomy" id="205924"/>
    <lineage>
        <taxon>Eukaryota</taxon>
        <taxon>Fungi</taxon>
        <taxon>Fungi incertae sedis</taxon>
        <taxon>Mucoromycota</taxon>
        <taxon>Mortierellomycotina</taxon>
        <taxon>Mortierellomycetes</taxon>
        <taxon>Mortierellales</taxon>
        <taxon>Mortierellaceae</taxon>
        <taxon>Entomortierella</taxon>
    </lineage>
</organism>
<feature type="compositionally biased region" description="Basic and acidic residues" evidence="6">
    <location>
        <begin position="212"/>
        <end position="224"/>
    </location>
</feature>
<evidence type="ECO:0000256" key="6">
    <source>
        <dbReference type="SAM" id="MobiDB-lite"/>
    </source>
</evidence>
<accession>A0A9P3HEN5</accession>
<dbReference type="GO" id="GO:0005634">
    <property type="term" value="C:nucleus"/>
    <property type="evidence" value="ECO:0007669"/>
    <property type="project" value="UniProtKB-SubCell"/>
</dbReference>
<dbReference type="GO" id="GO:0043124">
    <property type="term" value="P:negative regulation of canonical NF-kappaB signal transduction"/>
    <property type="evidence" value="ECO:0007669"/>
    <property type="project" value="InterPro"/>
</dbReference>
<feature type="compositionally biased region" description="Basic residues" evidence="6">
    <location>
        <begin position="42"/>
        <end position="66"/>
    </location>
</feature>
<feature type="compositionally biased region" description="Low complexity" evidence="6">
    <location>
        <begin position="29"/>
        <end position="41"/>
    </location>
</feature>
<feature type="region of interest" description="Disordered" evidence="6">
    <location>
        <begin position="142"/>
        <end position="169"/>
    </location>
</feature>
<feature type="compositionally biased region" description="Low complexity" evidence="6">
    <location>
        <begin position="70"/>
        <end position="79"/>
    </location>
</feature>
<keyword evidence="3" id="KW-0677">Repeat</keyword>
<comment type="subcellular location">
    <subcellularLocation>
        <location evidence="1">Nucleus</location>
    </subcellularLocation>
</comment>